<comment type="catalytic activity">
    <reaction evidence="1">
        <text>ATP + protein L-histidine = ADP + protein N-phospho-L-histidine.</text>
        <dbReference type="EC" id="2.7.13.3"/>
    </reaction>
</comment>
<dbReference type="EC" id="2.7.13.3" evidence="3"/>
<keyword evidence="8 16" id="KW-0812">Transmembrane</keyword>
<dbReference type="Gene3D" id="1.20.120.160">
    <property type="entry name" value="HPT domain"/>
    <property type="match status" value="1"/>
</dbReference>
<dbReference type="PROSITE" id="PS50110">
    <property type="entry name" value="RESPONSE_REGULATORY"/>
    <property type="match status" value="1"/>
</dbReference>
<evidence type="ECO:0000256" key="8">
    <source>
        <dbReference type="ARBA" id="ARBA00022692"/>
    </source>
</evidence>
<dbReference type="PANTHER" id="PTHR43047">
    <property type="entry name" value="TWO-COMPONENT HISTIDINE PROTEIN KINASE"/>
    <property type="match status" value="1"/>
</dbReference>
<dbReference type="InterPro" id="IPR003594">
    <property type="entry name" value="HATPase_dom"/>
</dbReference>
<dbReference type="CDD" id="cd16922">
    <property type="entry name" value="HATPase_EvgS-ArcB-TorS-like"/>
    <property type="match status" value="1"/>
</dbReference>
<dbReference type="Pfam" id="PF00512">
    <property type="entry name" value="HisKA"/>
    <property type="match status" value="1"/>
</dbReference>
<evidence type="ECO:0000256" key="2">
    <source>
        <dbReference type="ARBA" id="ARBA00004429"/>
    </source>
</evidence>
<evidence type="ECO:0000256" key="1">
    <source>
        <dbReference type="ARBA" id="ARBA00000085"/>
    </source>
</evidence>
<dbReference type="SUPFAM" id="SSF47384">
    <property type="entry name" value="Homodimeric domain of signal transducing histidine kinase"/>
    <property type="match status" value="1"/>
</dbReference>
<comment type="subcellular location">
    <subcellularLocation>
        <location evidence="2">Cell inner membrane</location>
        <topology evidence="2">Multi-pass membrane protein</topology>
    </subcellularLocation>
</comment>
<dbReference type="Gene3D" id="3.30.565.10">
    <property type="entry name" value="Histidine kinase-like ATPase, C-terminal domain"/>
    <property type="match status" value="1"/>
</dbReference>
<evidence type="ECO:0000256" key="3">
    <source>
        <dbReference type="ARBA" id="ARBA00012438"/>
    </source>
</evidence>
<comment type="caution">
    <text evidence="21">The sequence shown here is derived from an EMBL/GenBank/DDBJ whole genome shotgun (WGS) entry which is preliminary data.</text>
</comment>
<dbReference type="EMBL" id="JACHIH010000019">
    <property type="protein sequence ID" value="MBB5048270.1"/>
    <property type="molecule type" value="Genomic_DNA"/>
</dbReference>
<evidence type="ECO:0000256" key="10">
    <source>
        <dbReference type="ARBA" id="ARBA00022840"/>
    </source>
</evidence>
<feature type="modified residue" description="4-aspartylphosphate" evidence="15">
    <location>
        <position position="734"/>
    </location>
</feature>
<protein>
    <recommendedName>
        <fullName evidence="3">histidine kinase</fullName>
        <ecNumber evidence="3">2.7.13.3</ecNumber>
    </recommendedName>
</protein>
<keyword evidence="12" id="KW-0902">Two-component regulatory system</keyword>
<keyword evidence="10" id="KW-0067">ATP-binding</keyword>
<reference evidence="21 22" key="1">
    <citation type="submission" date="2020-08" db="EMBL/GenBank/DDBJ databases">
        <title>Genomic Encyclopedia of Type Strains, Phase IV (KMG-IV): sequencing the most valuable type-strain genomes for metagenomic binning, comparative biology and taxonomic classification.</title>
        <authorList>
            <person name="Goeker M."/>
        </authorList>
    </citation>
    <scope>NUCLEOTIDE SEQUENCE [LARGE SCALE GENOMIC DNA]</scope>
    <source>
        <strain evidence="21 22">DSM 12706</strain>
    </source>
</reference>
<evidence type="ECO:0000256" key="13">
    <source>
        <dbReference type="ARBA" id="ARBA00023136"/>
    </source>
</evidence>
<keyword evidence="6 15" id="KW-0597">Phosphoprotein</keyword>
<keyword evidence="9 21" id="KW-0418">Kinase</keyword>
<evidence type="ECO:0000313" key="21">
    <source>
        <dbReference type="EMBL" id="MBB5048270.1"/>
    </source>
</evidence>
<evidence type="ECO:0000313" key="22">
    <source>
        <dbReference type="Proteomes" id="UP000542353"/>
    </source>
</evidence>
<keyword evidence="13 16" id="KW-0472">Membrane</keyword>
<dbReference type="InterPro" id="IPR036890">
    <property type="entry name" value="HATPase_C_sf"/>
</dbReference>
<evidence type="ECO:0000259" key="20">
    <source>
        <dbReference type="PROSITE" id="PS50894"/>
    </source>
</evidence>
<dbReference type="InterPro" id="IPR001789">
    <property type="entry name" value="Sig_transdc_resp-reg_receiver"/>
</dbReference>
<dbReference type="Gene3D" id="3.40.50.2300">
    <property type="match status" value="1"/>
</dbReference>
<keyword evidence="10" id="KW-0547">Nucleotide-binding</keyword>
<dbReference type="InterPro" id="IPR004358">
    <property type="entry name" value="Sig_transdc_His_kin-like_C"/>
</dbReference>
<dbReference type="InterPro" id="IPR036641">
    <property type="entry name" value="HPT_dom_sf"/>
</dbReference>
<dbReference type="SMART" id="SM00387">
    <property type="entry name" value="HATPase_c"/>
    <property type="match status" value="1"/>
</dbReference>
<sequence length="948" mass="102112">MPPSQPPLPMGARRMFRSFVFRNSVARSVLMLYWIAVLVILGTAAQFAVSAWRNDFRAREVVDLVTLDRTVFQSTAEVRLEIGSVGVALLRDDDPSAGVELGLGEMVDAWQRAQAALAASALPDRDRLIARLSRAGAAFQAARRYVDAEAALPRAARDATRIEPWRMAVYDLAAAIDALGTSVGRQLRAHDLELGELVAIRQMSFTIRDRYSRQCSAFRPAVQLDTPLTPAERDRWREDIGAYAALWTQMQRIALQLPEATGFAPLVAEGLRRTEAAQAVMTRTLDGLSGSGRPAFDAAAWSENCVSAYSSILGVGSHALDLETRQADNSRAEAFRTGAISTAVLVLVGVLGFISLTFVRTRLSAPMRNIEAALATLRAGDLDTPIQVPRWNDEPSAIIRALEGFRLEALEARRMRVRIDQTRDEMVRHSEKLGRTKSQFLANMSHEIRTPLHGILGTVQLLAQSRVSNEQRAWVQALDQSGRLLRDILDDILDFTRLESGRIRVDTALFSLRERIAMVDATIRSSMQRKGLDFTVDIDPELPEMLCGDAGKLGQILLNLLGNAAKFTKQGGVRLTVAGEPGRPDLLHITVADTGIGIARDALAHIFEPFSQADGSVARRFGGSGLGLAVCRGLLDALGGEIDLQTEVGHGTSFTVLFPVALGENDAAPVADGVDELADELPKLHVLVAEDNPVNALIVRTMLERDGHRVRHVETGGDAVAAAGAEDFDVVLMDLAMPGLDGTSACRQIRACGHPTRAVVPVLAVSAGGASPDDIDAGFDGRLEKPFHREDLFCALAGAIGLRSSRRATRRESLGAIGEQARDLGVDGARKLVSLYLSSQPPLLAETVASVRHGDHDQARLLAHRLRGAAAHIGADDLAAAAATLERAVAEDGAIVTAAERLATLGRTHFAAFAVYAEHELACVGSNAVAKDRAAIDRAYQATFSAKT</sequence>
<keyword evidence="4" id="KW-1003">Cell membrane</keyword>
<dbReference type="InterPro" id="IPR036097">
    <property type="entry name" value="HisK_dim/P_sf"/>
</dbReference>
<keyword evidence="22" id="KW-1185">Reference proteome</keyword>
<dbReference type="PROSITE" id="PS50885">
    <property type="entry name" value="HAMP"/>
    <property type="match status" value="1"/>
</dbReference>
<feature type="domain" description="Histidine kinase" evidence="17">
    <location>
        <begin position="443"/>
        <end position="662"/>
    </location>
</feature>
<dbReference type="GO" id="GO:0005886">
    <property type="term" value="C:plasma membrane"/>
    <property type="evidence" value="ECO:0007669"/>
    <property type="project" value="UniProtKB-SubCell"/>
</dbReference>
<evidence type="ECO:0000256" key="11">
    <source>
        <dbReference type="ARBA" id="ARBA00022989"/>
    </source>
</evidence>
<dbReference type="AlphaFoldDB" id="A0A7W7Z5R8"/>
<dbReference type="SUPFAM" id="SSF52172">
    <property type="entry name" value="CheY-like"/>
    <property type="match status" value="1"/>
</dbReference>
<organism evidence="21 22">
    <name type="scientific">Rhodopseudomonas rhenobacensis</name>
    <dbReference type="NCBI Taxonomy" id="87461"/>
    <lineage>
        <taxon>Bacteria</taxon>
        <taxon>Pseudomonadati</taxon>
        <taxon>Pseudomonadota</taxon>
        <taxon>Alphaproteobacteria</taxon>
        <taxon>Hyphomicrobiales</taxon>
        <taxon>Nitrobacteraceae</taxon>
        <taxon>Rhodopseudomonas</taxon>
    </lineage>
</organism>
<evidence type="ECO:0000256" key="14">
    <source>
        <dbReference type="PROSITE-ProRule" id="PRU00110"/>
    </source>
</evidence>
<dbReference type="Pfam" id="PF02518">
    <property type="entry name" value="HATPase_c"/>
    <property type="match status" value="1"/>
</dbReference>
<evidence type="ECO:0000256" key="4">
    <source>
        <dbReference type="ARBA" id="ARBA00022475"/>
    </source>
</evidence>
<dbReference type="Gene3D" id="1.10.287.130">
    <property type="match status" value="1"/>
</dbReference>
<dbReference type="PROSITE" id="PS50894">
    <property type="entry name" value="HPT"/>
    <property type="match status" value="1"/>
</dbReference>
<dbReference type="SMART" id="SM00388">
    <property type="entry name" value="HisKA"/>
    <property type="match status" value="1"/>
</dbReference>
<feature type="domain" description="Response regulatory" evidence="18">
    <location>
        <begin position="685"/>
        <end position="800"/>
    </location>
</feature>
<keyword evidence="7" id="KW-0808">Transferase</keyword>
<dbReference type="SMART" id="SM00304">
    <property type="entry name" value="HAMP"/>
    <property type="match status" value="1"/>
</dbReference>
<keyword evidence="11 16" id="KW-1133">Transmembrane helix</keyword>
<dbReference type="CDD" id="cd00082">
    <property type="entry name" value="HisKA"/>
    <property type="match status" value="1"/>
</dbReference>
<evidence type="ECO:0000259" key="19">
    <source>
        <dbReference type="PROSITE" id="PS50885"/>
    </source>
</evidence>
<evidence type="ECO:0000256" key="16">
    <source>
        <dbReference type="SAM" id="Phobius"/>
    </source>
</evidence>
<dbReference type="Proteomes" id="UP000542353">
    <property type="component" value="Unassembled WGS sequence"/>
</dbReference>
<dbReference type="PRINTS" id="PR00344">
    <property type="entry name" value="BCTRLSENSOR"/>
</dbReference>
<evidence type="ECO:0000259" key="18">
    <source>
        <dbReference type="PROSITE" id="PS50110"/>
    </source>
</evidence>
<evidence type="ECO:0000256" key="9">
    <source>
        <dbReference type="ARBA" id="ARBA00022777"/>
    </source>
</evidence>
<dbReference type="CDD" id="cd17546">
    <property type="entry name" value="REC_hyHK_CKI1_RcsC-like"/>
    <property type="match status" value="1"/>
</dbReference>
<dbReference type="GO" id="GO:0000155">
    <property type="term" value="F:phosphorelay sensor kinase activity"/>
    <property type="evidence" value="ECO:0007669"/>
    <property type="project" value="InterPro"/>
</dbReference>
<evidence type="ECO:0000259" key="17">
    <source>
        <dbReference type="PROSITE" id="PS50109"/>
    </source>
</evidence>
<evidence type="ECO:0000256" key="12">
    <source>
        <dbReference type="ARBA" id="ARBA00023012"/>
    </source>
</evidence>
<dbReference type="InterPro" id="IPR005467">
    <property type="entry name" value="His_kinase_dom"/>
</dbReference>
<dbReference type="InterPro" id="IPR003661">
    <property type="entry name" value="HisK_dim/P_dom"/>
</dbReference>
<feature type="modified residue" description="Phosphohistidine" evidence="14">
    <location>
        <position position="864"/>
    </location>
</feature>
<feature type="transmembrane region" description="Helical" evidence="16">
    <location>
        <begin position="339"/>
        <end position="359"/>
    </location>
</feature>
<name>A0A7W7Z5R8_9BRAD</name>
<dbReference type="SUPFAM" id="SSF55874">
    <property type="entry name" value="ATPase domain of HSP90 chaperone/DNA topoisomerase II/histidine kinase"/>
    <property type="match status" value="1"/>
</dbReference>
<dbReference type="InterPro" id="IPR008207">
    <property type="entry name" value="Sig_transdc_His_kin_Hpt_dom"/>
</dbReference>
<dbReference type="Pfam" id="PF00072">
    <property type="entry name" value="Response_reg"/>
    <property type="match status" value="1"/>
</dbReference>
<dbReference type="Gene3D" id="6.10.340.10">
    <property type="match status" value="1"/>
</dbReference>
<dbReference type="RefSeq" id="WP_184258850.1">
    <property type="nucleotide sequence ID" value="NZ_JACHIH010000019.1"/>
</dbReference>
<dbReference type="PROSITE" id="PS50109">
    <property type="entry name" value="HIS_KIN"/>
    <property type="match status" value="1"/>
</dbReference>
<feature type="domain" description="HPt" evidence="20">
    <location>
        <begin position="825"/>
        <end position="923"/>
    </location>
</feature>
<gene>
    <name evidence="21" type="ORF">HNR60_003033</name>
</gene>
<dbReference type="SUPFAM" id="SSF47226">
    <property type="entry name" value="Histidine-containing phosphotransfer domain, HPT domain"/>
    <property type="match status" value="1"/>
</dbReference>
<evidence type="ECO:0000256" key="7">
    <source>
        <dbReference type="ARBA" id="ARBA00022679"/>
    </source>
</evidence>
<dbReference type="InterPro" id="IPR003660">
    <property type="entry name" value="HAMP_dom"/>
</dbReference>
<proteinExistence type="predicted"/>
<dbReference type="SMART" id="SM00448">
    <property type="entry name" value="REC"/>
    <property type="match status" value="1"/>
</dbReference>
<evidence type="ECO:0000256" key="6">
    <source>
        <dbReference type="ARBA" id="ARBA00022553"/>
    </source>
</evidence>
<dbReference type="FunFam" id="3.30.565.10:FF:000010">
    <property type="entry name" value="Sensor histidine kinase RcsC"/>
    <property type="match status" value="1"/>
</dbReference>
<keyword evidence="5" id="KW-0997">Cell inner membrane</keyword>
<evidence type="ECO:0000256" key="5">
    <source>
        <dbReference type="ARBA" id="ARBA00022519"/>
    </source>
</evidence>
<feature type="domain" description="HAMP" evidence="19">
    <location>
        <begin position="361"/>
        <end position="414"/>
    </location>
</feature>
<dbReference type="Pfam" id="PF01627">
    <property type="entry name" value="Hpt"/>
    <property type="match status" value="1"/>
</dbReference>
<accession>A0A7W7Z5R8</accession>
<evidence type="ECO:0000256" key="15">
    <source>
        <dbReference type="PROSITE-ProRule" id="PRU00169"/>
    </source>
</evidence>
<dbReference type="InterPro" id="IPR011006">
    <property type="entry name" value="CheY-like_superfamily"/>
</dbReference>